<evidence type="ECO:0000313" key="2">
    <source>
        <dbReference type="Proteomes" id="UP001165065"/>
    </source>
</evidence>
<dbReference type="AlphaFoldDB" id="A0A9W7G7N1"/>
<keyword evidence="2" id="KW-1185">Reference proteome</keyword>
<dbReference type="OrthoDB" id="190072at2759"/>
<name>A0A9W7G7N1_9STRA</name>
<reference evidence="2" key="1">
    <citation type="journal article" date="2023" name="Commun. Biol.">
        <title>Genome analysis of Parmales, the sister group of diatoms, reveals the evolutionary specialization of diatoms from phago-mixotrophs to photoautotrophs.</title>
        <authorList>
            <person name="Ban H."/>
            <person name="Sato S."/>
            <person name="Yoshikawa S."/>
            <person name="Yamada K."/>
            <person name="Nakamura Y."/>
            <person name="Ichinomiya M."/>
            <person name="Sato N."/>
            <person name="Blanc-Mathieu R."/>
            <person name="Endo H."/>
            <person name="Kuwata A."/>
            <person name="Ogata H."/>
        </authorList>
    </citation>
    <scope>NUCLEOTIDE SEQUENCE [LARGE SCALE GENOMIC DNA]</scope>
</reference>
<proteinExistence type="predicted"/>
<evidence type="ECO:0008006" key="3">
    <source>
        <dbReference type="Google" id="ProtNLM"/>
    </source>
</evidence>
<sequence>MSATTLQKYHHPLPLRALGFCGIDDSVHAEILHMISASYPFVEWGVLFRPDKEGQPRYATMEWVTKELYPEWRKGNGAMRLAAHLCGERVNEVLRGEGEFLTKLAELGFRRVQINATEVNGVDTDDLKGKAEVLRGLMGQFGFLEFIIQRSDETEDLWKTLARANPPNMSMLFDESKGTGVLSSNGYPVPPPGYEVGYAGGIGPGNVRDVLEKALEAAKGRSVWIDMESSLRSELNGKDIFDLGKCYECVRKVKEMGLF</sequence>
<accession>A0A9W7G7N1</accession>
<evidence type="ECO:0000313" key="1">
    <source>
        <dbReference type="EMBL" id="GMI35210.1"/>
    </source>
</evidence>
<comment type="caution">
    <text evidence="1">The sequence shown here is derived from an EMBL/GenBank/DDBJ whole genome shotgun (WGS) entry which is preliminary data.</text>
</comment>
<organism evidence="1 2">
    <name type="scientific">Triparma columacea</name>
    <dbReference type="NCBI Taxonomy" id="722753"/>
    <lineage>
        <taxon>Eukaryota</taxon>
        <taxon>Sar</taxon>
        <taxon>Stramenopiles</taxon>
        <taxon>Ochrophyta</taxon>
        <taxon>Bolidophyceae</taxon>
        <taxon>Parmales</taxon>
        <taxon>Triparmaceae</taxon>
        <taxon>Triparma</taxon>
    </lineage>
</organism>
<dbReference type="EMBL" id="BRYA01000898">
    <property type="protein sequence ID" value="GMI35210.1"/>
    <property type="molecule type" value="Genomic_DNA"/>
</dbReference>
<protein>
    <recommendedName>
        <fullName evidence="3">Phosphoribosylanthranilate isomerase</fullName>
    </recommendedName>
</protein>
<gene>
    <name evidence="1" type="ORF">TrCOL_g1731</name>
</gene>
<dbReference type="Proteomes" id="UP001165065">
    <property type="component" value="Unassembled WGS sequence"/>
</dbReference>